<organism evidence="1 2">
    <name type="scientific">Candidatus Marithioploca araucensis</name>
    <dbReference type="NCBI Taxonomy" id="70273"/>
    <lineage>
        <taxon>Bacteria</taxon>
        <taxon>Pseudomonadati</taxon>
        <taxon>Pseudomonadota</taxon>
        <taxon>Gammaproteobacteria</taxon>
        <taxon>Thiotrichales</taxon>
        <taxon>Thiotrichaceae</taxon>
        <taxon>Candidatus Marithioploca</taxon>
    </lineage>
</organism>
<dbReference type="Pfam" id="PF13366">
    <property type="entry name" value="PDDEXK_3"/>
    <property type="match status" value="2"/>
</dbReference>
<dbReference type="NCBIfam" id="TIGR04256">
    <property type="entry name" value="GxxExxY"/>
    <property type="match status" value="2"/>
</dbReference>
<sequence length="256" mass="30176">MHNNLTYQINGCIFKVYNQLRNFWKEKVYETALKLELQNQGLRVEIQKWFEVFYFEEQVGLYCLDILVEDTVIIELKAAPEVLPLHKAQLISYLKGYNKPVGILANFGGKLLYHQTFPNNLAQKTPLTDTFDFNKVQLAEKEEIKELLFIANRILITLGAGYFPQVYRRAFYYELEMAGISFEVIKDVKAMYHNQVLDAKKIYFFRMGTLLLSVVTVQEFKPLTLSRFSHYIKYLKCKKGLIINFNAVHLDYRYFD</sequence>
<proteinExistence type="predicted"/>
<comment type="caution">
    <text evidence="1">The sequence shown here is derived from an EMBL/GenBank/DDBJ whole genome shotgun (WGS) entry which is preliminary data.</text>
</comment>
<dbReference type="InterPro" id="IPR026350">
    <property type="entry name" value="GxxExxY"/>
</dbReference>
<name>A0ABT7VWS3_9GAMM</name>
<evidence type="ECO:0000313" key="1">
    <source>
        <dbReference type="EMBL" id="MDM8564001.1"/>
    </source>
</evidence>
<gene>
    <name evidence="1" type="ORF">QUF54_11680</name>
</gene>
<keyword evidence="2" id="KW-1185">Reference proteome</keyword>
<dbReference type="Proteomes" id="UP001171945">
    <property type="component" value="Unassembled WGS sequence"/>
</dbReference>
<reference evidence="1" key="1">
    <citation type="submission" date="2023-06" db="EMBL/GenBank/DDBJ databases">
        <title>Uncultivated large filamentous bacteria from sulfidic sediments reveal new species and different genomic features in energy metabolism and defense.</title>
        <authorList>
            <person name="Fonseca A."/>
        </authorList>
    </citation>
    <scope>NUCLEOTIDE SEQUENCE</scope>
    <source>
        <strain evidence="1">HSG4</strain>
    </source>
</reference>
<dbReference type="EMBL" id="JAUCGM010001020">
    <property type="protein sequence ID" value="MDM8564001.1"/>
    <property type="molecule type" value="Genomic_DNA"/>
</dbReference>
<accession>A0ABT7VWS3</accession>
<protein>
    <submittedName>
        <fullName evidence="1">GxxExxY protein</fullName>
    </submittedName>
</protein>
<evidence type="ECO:0000313" key="2">
    <source>
        <dbReference type="Proteomes" id="UP001171945"/>
    </source>
</evidence>